<accession>A0A379APV4</accession>
<reference evidence="1 2" key="1">
    <citation type="submission" date="2018-06" db="EMBL/GenBank/DDBJ databases">
        <authorList>
            <consortium name="Pathogen Informatics"/>
            <person name="Doyle S."/>
        </authorList>
    </citation>
    <scope>NUCLEOTIDE SEQUENCE [LARGE SCALE GENOMIC DNA]</scope>
    <source>
        <strain evidence="2">NCTC 11297</strain>
    </source>
</reference>
<sequence>MLYTFAKADYDSQTLQRYFAHFHSQDCVVLWQDGVLLPLKYPELFAQLSVPCYALENDIYARNLQEIAPHFVNSYENNESKVRLISLQDFVALTERYFPQIAL</sequence>
<dbReference type="GO" id="GO:0002143">
    <property type="term" value="P:tRNA wobble position uridine thiolation"/>
    <property type="evidence" value="ECO:0007669"/>
    <property type="project" value="InterPro"/>
</dbReference>
<dbReference type="Proteomes" id="UP000255098">
    <property type="component" value="Unassembled WGS sequence"/>
</dbReference>
<evidence type="ECO:0000313" key="2">
    <source>
        <dbReference type="Proteomes" id="UP000255098"/>
    </source>
</evidence>
<protein>
    <submittedName>
        <fullName evidence="1">tRNA 2-thiouridine synthesizing protein B</fullName>
    </submittedName>
</protein>
<dbReference type="Pfam" id="PF04077">
    <property type="entry name" value="DsrH"/>
    <property type="match status" value="1"/>
</dbReference>
<name>A0A379APV4_AVIAV</name>
<organism evidence="1 2">
    <name type="scientific">Avibacterium avium</name>
    <name type="common">Pasteurella avium</name>
    <dbReference type="NCBI Taxonomy" id="751"/>
    <lineage>
        <taxon>Bacteria</taxon>
        <taxon>Pseudomonadati</taxon>
        <taxon>Pseudomonadota</taxon>
        <taxon>Gammaproteobacteria</taxon>
        <taxon>Pasteurellales</taxon>
        <taxon>Pasteurellaceae</taxon>
        <taxon>Avibacterium</taxon>
    </lineage>
</organism>
<evidence type="ECO:0000313" key="1">
    <source>
        <dbReference type="EMBL" id="SUB23442.1"/>
    </source>
</evidence>
<dbReference type="GO" id="GO:0005737">
    <property type="term" value="C:cytoplasm"/>
    <property type="evidence" value="ECO:0007669"/>
    <property type="project" value="InterPro"/>
</dbReference>
<dbReference type="InterPro" id="IPR027396">
    <property type="entry name" value="DsrEFH-like"/>
</dbReference>
<dbReference type="InterPro" id="IPR007215">
    <property type="entry name" value="Sulphur_relay_TusB/DsrH"/>
</dbReference>
<keyword evidence="2" id="KW-1185">Reference proteome</keyword>
<dbReference type="AlphaFoldDB" id="A0A379APV4"/>
<gene>
    <name evidence="1" type="primary">tusB</name>
    <name evidence="1" type="ORF">NCTC11297_00447</name>
</gene>
<dbReference type="Gene3D" id="3.40.1260.10">
    <property type="entry name" value="DsrEFH-like"/>
    <property type="match status" value="1"/>
</dbReference>
<dbReference type="EMBL" id="UGSP01000001">
    <property type="protein sequence ID" value="SUB23442.1"/>
    <property type="molecule type" value="Genomic_DNA"/>
</dbReference>
<proteinExistence type="predicted"/>
<dbReference type="GeneID" id="300132668"/>
<dbReference type="RefSeq" id="WP_115248829.1">
    <property type="nucleotide sequence ID" value="NZ_JBMMFB010000014.1"/>
</dbReference>
<dbReference type="SUPFAM" id="SSF75169">
    <property type="entry name" value="DsrEFH-like"/>
    <property type="match status" value="1"/>
</dbReference>